<reference evidence="2" key="1">
    <citation type="journal article" date="2020" name="mSystems">
        <title>Genome- and Community-Level Interaction Insights into Carbon Utilization and Element Cycling Functions of Hydrothermarchaeota in Hydrothermal Sediment.</title>
        <authorList>
            <person name="Zhou Z."/>
            <person name="Liu Y."/>
            <person name="Xu W."/>
            <person name="Pan J."/>
            <person name="Luo Z.H."/>
            <person name="Li M."/>
        </authorList>
    </citation>
    <scope>NUCLEOTIDE SEQUENCE [LARGE SCALE GENOMIC DNA]</scope>
    <source>
        <strain evidence="2">HyVt-493</strain>
    </source>
</reference>
<dbReference type="AlphaFoldDB" id="A0A7V2WVH5"/>
<dbReference type="Proteomes" id="UP000885750">
    <property type="component" value="Unassembled WGS sequence"/>
</dbReference>
<organism evidence="2">
    <name type="scientific">Leucothrix mucor</name>
    <dbReference type="NCBI Taxonomy" id="45248"/>
    <lineage>
        <taxon>Bacteria</taxon>
        <taxon>Pseudomonadati</taxon>
        <taxon>Pseudomonadota</taxon>
        <taxon>Gammaproteobacteria</taxon>
        <taxon>Thiotrichales</taxon>
        <taxon>Thiotrichaceae</taxon>
        <taxon>Leucothrix</taxon>
    </lineage>
</organism>
<proteinExistence type="predicted"/>
<dbReference type="EMBL" id="DRMS01000387">
    <property type="protein sequence ID" value="HFC93186.1"/>
    <property type="molecule type" value="Genomic_DNA"/>
</dbReference>
<keyword evidence="1" id="KW-0732">Signal</keyword>
<feature type="chain" id="PRO_5031189014" evidence="1">
    <location>
        <begin position="26"/>
        <end position="98"/>
    </location>
</feature>
<evidence type="ECO:0000313" key="2">
    <source>
        <dbReference type="EMBL" id="HFC93186.1"/>
    </source>
</evidence>
<feature type="signal peptide" evidence="1">
    <location>
        <begin position="1"/>
        <end position="25"/>
    </location>
</feature>
<feature type="non-terminal residue" evidence="2">
    <location>
        <position position="98"/>
    </location>
</feature>
<gene>
    <name evidence="2" type="ORF">ENJ51_10280</name>
</gene>
<accession>A0A7V2WVH5</accession>
<comment type="caution">
    <text evidence="2">The sequence shown here is derived from an EMBL/GenBank/DDBJ whole genome shotgun (WGS) entry which is preliminary data.</text>
</comment>
<protein>
    <submittedName>
        <fullName evidence="2">Uncharacterized protein</fullName>
    </submittedName>
</protein>
<sequence>MMKKKLLSSMVGVAVLAMFSGNSFAAAPTSALLGDVFGDSLINLPVDESTVTTDTADIWFVKINEAYAYSVDIVGAGKNGDLALACDNAVNNQHRTMS</sequence>
<evidence type="ECO:0000256" key="1">
    <source>
        <dbReference type="SAM" id="SignalP"/>
    </source>
</evidence>
<name>A0A7V2WVH5_LEUMU</name>